<sequence length="328" mass="37489">MIVYTKQEAISRMNHFGMSGEPFLFCIDYKQERIFVEKPELINPGEFLYDLNGLTNTDKESHELLSSEIEWKITPVSFEEYTASFDIVSRNIHAGNSYLVNLTSETQVQTNLSLEEIFYHSIAKYKFLWKEHFVVFSPEIFVRISDNVISSYPMKGTIDASLPDANNRIMNDPKEAAEHATIVDLIRNDLSMVATGVSVPRFRYIDELRTNSGYLLQVSSEVKGFLPDDWRSRVGTILFTLLPAGSITGAPKKKTVQIIEEAETYERGFYTGIMGYFDGFNLDSAVMIRFIEQRQSAFYFKSGGGITSQSNVSDEYNEMKQKVYVPIY</sequence>
<evidence type="ECO:0000259" key="1">
    <source>
        <dbReference type="Pfam" id="PF00425"/>
    </source>
</evidence>
<evidence type="ECO:0000313" key="2">
    <source>
        <dbReference type="EMBL" id="SEG01209.1"/>
    </source>
</evidence>
<organism evidence="2 3">
    <name type="scientific">Parabacteroides chinchillae</name>
    <dbReference type="NCBI Taxonomy" id="871327"/>
    <lineage>
        <taxon>Bacteria</taxon>
        <taxon>Pseudomonadati</taxon>
        <taxon>Bacteroidota</taxon>
        <taxon>Bacteroidia</taxon>
        <taxon>Bacteroidales</taxon>
        <taxon>Tannerellaceae</taxon>
        <taxon>Parabacteroides</taxon>
    </lineage>
</organism>
<dbReference type="GO" id="GO:0000162">
    <property type="term" value="P:L-tryptophan biosynthetic process"/>
    <property type="evidence" value="ECO:0007669"/>
    <property type="project" value="TreeGrafter"/>
</dbReference>
<dbReference type="RefSeq" id="WP_103983701.1">
    <property type="nucleotide sequence ID" value="NZ_FNVS01000012.1"/>
</dbReference>
<reference evidence="2 3" key="1">
    <citation type="submission" date="2016-10" db="EMBL/GenBank/DDBJ databases">
        <authorList>
            <person name="Varghese N."/>
            <person name="Submissions S."/>
        </authorList>
    </citation>
    <scope>NUCLEOTIDE SEQUENCE [LARGE SCALE GENOMIC DNA]</scope>
    <source>
        <strain evidence="2 3">DSM 29073</strain>
    </source>
</reference>
<accession>A0A8G2F4Q7</accession>
<gene>
    <name evidence="2" type="ORF">SAMN05444001_11225</name>
</gene>
<evidence type="ECO:0000313" key="3">
    <source>
        <dbReference type="Proteomes" id="UP000236725"/>
    </source>
</evidence>
<dbReference type="PRINTS" id="PR00095">
    <property type="entry name" value="ANTSNTHASEI"/>
</dbReference>
<dbReference type="NCBIfam" id="NF005486">
    <property type="entry name" value="PRK07093.1"/>
    <property type="match status" value="1"/>
</dbReference>
<dbReference type="AlphaFoldDB" id="A0A8G2F4Q7"/>
<dbReference type="PANTHER" id="PTHR11236:SF50">
    <property type="entry name" value="AMINODEOXYCHORISMATE SYNTHASE COMPONENT 1"/>
    <property type="match status" value="1"/>
</dbReference>
<name>A0A8G2F4Q7_9BACT</name>
<comment type="caution">
    <text evidence="2">The sequence shown here is derived from an EMBL/GenBank/DDBJ whole genome shotgun (WGS) entry which is preliminary data.</text>
</comment>
<dbReference type="InterPro" id="IPR005801">
    <property type="entry name" value="ADC_synthase"/>
</dbReference>
<dbReference type="InterPro" id="IPR019999">
    <property type="entry name" value="Anth_synth_I-like"/>
</dbReference>
<dbReference type="EMBL" id="FNVS01000012">
    <property type="protein sequence ID" value="SEG01209.1"/>
    <property type="molecule type" value="Genomic_DNA"/>
</dbReference>
<dbReference type="Gene3D" id="3.60.120.10">
    <property type="entry name" value="Anthranilate synthase"/>
    <property type="match status" value="1"/>
</dbReference>
<dbReference type="InterPro" id="IPR015890">
    <property type="entry name" value="Chorismate_C"/>
</dbReference>
<dbReference type="Pfam" id="PF00425">
    <property type="entry name" value="Chorismate_bind"/>
    <property type="match status" value="1"/>
</dbReference>
<dbReference type="GO" id="GO:0046820">
    <property type="term" value="F:4-amino-4-deoxychorismate synthase activity"/>
    <property type="evidence" value="ECO:0007669"/>
    <property type="project" value="TreeGrafter"/>
</dbReference>
<dbReference type="PANTHER" id="PTHR11236">
    <property type="entry name" value="AMINOBENZOATE/ANTHRANILATE SYNTHASE"/>
    <property type="match status" value="1"/>
</dbReference>
<dbReference type="SUPFAM" id="SSF56322">
    <property type="entry name" value="ADC synthase"/>
    <property type="match status" value="1"/>
</dbReference>
<feature type="domain" description="Chorismate-utilising enzyme C-terminal" evidence="1">
    <location>
        <begin position="78"/>
        <end position="322"/>
    </location>
</feature>
<protein>
    <submittedName>
        <fullName evidence="2">Para-aminobenzoate synthetase component 1</fullName>
    </submittedName>
</protein>
<proteinExistence type="predicted"/>
<dbReference type="Proteomes" id="UP000236725">
    <property type="component" value="Unassembled WGS sequence"/>
</dbReference>
<keyword evidence="3" id="KW-1185">Reference proteome</keyword>